<evidence type="ECO:0000313" key="3">
    <source>
        <dbReference type="Proteomes" id="UP000029629"/>
    </source>
</evidence>
<dbReference type="AlphaFoldDB" id="A0A096ABQ4"/>
<name>A0A096ABQ4_9BURK</name>
<sequence>MFRNALLQLKKKTLTGTSTQVYGVAVVTGYSKSDVFDIVFILIHAEVSLIFLLLIYCFVKIFFGGYLHKE</sequence>
<organism evidence="2 3">
    <name type="scientific">Oligella urethralis DNF00040</name>
    <dbReference type="NCBI Taxonomy" id="1401065"/>
    <lineage>
        <taxon>Bacteria</taxon>
        <taxon>Pseudomonadati</taxon>
        <taxon>Pseudomonadota</taxon>
        <taxon>Betaproteobacteria</taxon>
        <taxon>Burkholderiales</taxon>
        <taxon>Alcaligenaceae</taxon>
        <taxon>Oligella</taxon>
    </lineage>
</organism>
<keyword evidence="3" id="KW-1185">Reference proteome</keyword>
<comment type="caution">
    <text evidence="2">The sequence shown here is derived from an EMBL/GenBank/DDBJ whole genome shotgun (WGS) entry which is preliminary data.</text>
</comment>
<evidence type="ECO:0000313" key="2">
    <source>
        <dbReference type="EMBL" id="KGF28157.1"/>
    </source>
</evidence>
<proteinExistence type="predicted"/>
<keyword evidence="1" id="KW-0812">Transmembrane</keyword>
<evidence type="ECO:0000256" key="1">
    <source>
        <dbReference type="SAM" id="Phobius"/>
    </source>
</evidence>
<accession>A0A096ABQ4</accession>
<keyword evidence="1" id="KW-0472">Membrane</keyword>
<feature type="transmembrane region" description="Helical" evidence="1">
    <location>
        <begin position="38"/>
        <end position="59"/>
    </location>
</feature>
<reference evidence="2 3" key="1">
    <citation type="submission" date="2014-07" db="EMBL/GenBank/DDBJ databases">
        <authorList>
            <person name="McCorrison J."/>
            <person name="Sanka R."/>
            <person name="Torralba M."/>
            <person name="Gillis M."/>
            <person name="Haft D.H."/>
            <person name="Methe B."/>
            <person name="Sutton G."/>
            <person name="Nelson K.E."/>
        </authorList>
    </citation>
    <scope>NUCLEOTIDE SEQUENCE [LARGE SCALE GENOMIC DNA]</scope>
    <source>
        <strain evidence="2 3">DNF00040</strain>
    </source>
</reference>
<protein>
    <submittedName>
        <fullName evidence="2">Uncharacterized protein</fullName>
    </submittedName>
</protein>
<dbReference type="EMBL" id="JRNI01000057">
    <property type="protein sequence ID" value="KGF28157.1"/>
    <property type="molecule type" value="Genomic_DNA"/>
</dbReference>
<gene>
    <name evidence="2" type="ORF">HMPREF2130_09550</name>
</gene>
<keyword evidence="1" id="KW-1133">Transmembrane helix</keyword>
<dbReference type="Proteomes" id="UP000029629">
    <property type="component" value="Unassembled WGS sequence"/>
</dbReference>